<name>A0A7N0T3M1_KALFE</name>
<dbReference type="Gramene" id="Kaladp0021s0011.1.v1.1">
    <property type="protein sequence ID" value="Kaladp0021s0011.1.v1.1"/>
    <property type="gene ID" value="Kaladp0021s0011.v1.1"/>
</dbReference>
<dbReference type="Gene3D" id="2.40.128.680">
    <property type="match status" value="1"/>
</dbReference>
<reference evidence="1" key="1">
    <citation type="submission" date="2021-01" db="UniProtKB">
        <authorList>
            <consortium name="EnsemblPlants"/>
        </authorList>
    </citation>
    <scope>IDENTIFICATION</scope>
</reference>
<evidence type="ECO:0000313" key="2">
    <source>
        <dbReference type="Proteomes" id="UP000594263"/>
    </source>
</evidence>
<dbReference type="AlphaFoldDB" id="A0A7N0T3M1"/>
<dbReference type="InterPro" id="IPR013924">
    <property type="entry name" value="RNase_H2_suC"/>
</dbReference>
<dbReference type="PANTHER" id="PTHR47204:SF1">
    <property type="entry name" value="RIBONUCLEASE H2 SUBUNIT C"/>
    <property type="match status" value="1"/>
</dbReference>
<organism evidence="1 2">
    <name type="scientific">Kalanchoe fedtschenkoi</name>
    <name type="common">Lavender scallops</name>
    <name type="synonym">South American air plant</name>
    <dbReference type="NCBI Taxonomy" id="63787"/>
    <lineage>
        <taxon>Eukaryota</taxon>
        <taxon>Viridiplantae</taxon>
        <taxon>Streptophyta</taxon>
        <taxon>Embryophyta</taxon>
        <taxon>Tracheophyta</taxon>
        <taxon>Spermatophyta</taxon>
        <taxon>Magnoliopsida</taxon>
        <taxon>eudicotyledons</taxon>
        <taxon>Gunneridae</taxon>
        <taxon>Pentapetalae</taxon>
        <taxon>Saxifragales</taxon>
        <taxon>Crassulaceae</taxon>
        <taxon>Kalanchoe</taxon>
    </lineage>
</organism>
<dbReference type="Pfam" id="PF08615">
    <property type="entry name" value="RNase_H2_suC"/>
    <property type="match status" value="2"/>
</dbReference>
<dbReference type="OMA" id="SQFTYWN"/>
<evidence type="ECO:0000313" key="1">
    <source>
        <dbReference type="EnsemblPlants" id="Kaladp0021s0011.1.v1.1"/>
    </source>
</evidence>
<accession>A0A7N0T3M1</accession>
<dbReference type="EnsemblPlants" id="Kaladp0021s0011.1.v1.1">
    <property type="protein sequence ID" value="Kaladp0021s0011.1.v1.1"/>
    <property type="gene ID" value="Kaladp0021s0011.v1.1"/>
</dbReference>
<sequence length="153" mass="16639">MEDRVMTSSSNRSGSLMNLGGEVADLTGEVHHLPCCIKFSGPSDISHYFKPKPTGIVIEGMAVEKAYFRGRELLGATTPIPHGYSGFVVASEKDAKDDSCTWKARAKFTTAAFWNHDSLPSQNDTSFRSLHWLTVSDALHKPVTAEELAAAPV</sequence>
<proteinExistence type="predicted"/>
<dbReference type="GO" id="GO:0006401">
    <property type="term" value="P:RNA catabolic process"/>
    <property type="evidence" value="ECO:0007669"/>
    <property type="project" value="InterPro"/>
</dbReference>
<protein>
    <submittedName>
        <fullName evidence="1">Uncharacterized protein</fullName>
    </submittedName>
</protein>
<dbReference type="PANTHER" id="PTHR47204">
    <property type="entry name" value="OS02G0168900 PROTEIN"/>
    <property type="match status" value="1"/>
</dbReference>
<dbReference type="GO" id="GO:0032299">
    <property type="term" value="C:ribonuclease H2 complex"/>
    <property type="evidence" value="ECO:0007669"/>
    <property type="project" value="InterPro"/>
</dbReference>
<keyword evidence="2" id="KW-1185">Reference proteome</keyword>
<dbReference type="Proteomes" id="UP000594263">
    <property type="component" value="Unplaced"/>
</dbReference>
<dbReference type="CDD" id="cd09271">
    <property type="entry name" value="RNase_H2-C"/>
    <property type="match status" value="1"/>
</dbReference>